<dbReference type="Proteomes" id="UP001597116">
    <property type="component" value="Unassembled WGS sequence"/>
</dbReference>
<accession>A0ABW3Q6S4</accession>
<proteinExistence type="predicted"/>
<evidence type="ECO:0000256" key="1">
    <source>
        <dbReference type="SAM" id="SignalP"/>
    </source>
</evidence>
<evidence type="ECO:0000313" key="4">
    <source>
        <dbReference type="Proteomes" id="UP001597116"/>
    </source>
</evidence>
<evidence type="ECO:0000259" key="2">
    <source>
        <dbReference type="Pfam" id="PF18962"/>
    </source>
</evidence>
<dbReference type="EMBL" id="JBHTLP010000002">
    <property type="protein sequence ID" value="MFD1140250.1"/>
    <property type="molecule type" value="Genomic_DNA"/>
</dbReference>
<dbReference type="InterPro" id="IPR026444">
    <property type="entry name" value="Secre_tail"/>
</dbReference>
<keyword evidence="1" id="KW-0732">Signal</keyword>
<name>A0ABW3Q6S4_9BACT</name>
<sequence>MKTFAKTLLVALTVAFTSFNAAQAESHKPIGQPKNVATFQTSMYTTQEGKVQIALNKQTGGTVVVRLLDQAGKEIFTQPVGKRLTKARLRLDVSGLPDGVYQVEITNGVETTTQELKLATQKPVAVQRLVAVN</sequence>
<feature type="chain" id="PRO_5045732834" evidence="1">
    <location>
        <begin position="25"/>
        <end position="133"/>
    </location>
</feature>
<gene>
    <name evidence="3" type="ORF">ACFQ4C_03990</name>
</gene>
<evidence type="ECO:0000313" key="3">
    <source>
        <dbReference type="EMBL" id="MFD1140250.1"/>
    </source>
</evidence>
<feature type="domain" description="Secretion system C-terminal sorting" evidence="2">
    <location>
        <begin position="49"/>
        <end position="115"/>
    </location>
</feature>
<dbReference type="RefSeq" id="WP_379883892.1">
    <property type="nucleotide sequence ID" value="NZ_JBHTLP010000002.1"/>
</dbReference>
<protein>
    <submittedName>
        <fullName evidence="3">T9SS type A sorting domain-containing protein</fullName>
    </submittedName>
</protein>
<dbReference type="Pfam" id="PF18962">
    <property type="entry name" value="Por_Secre_tail"/>
    <property type="match status" value="1"/>
</dbReference>
<comment type="caution">
    <text evidence="3">The sequence shown here is derived from an EMBL/GenBank/DDBJ whole genome shotgun (WGS) entry which is preliminary data.</text>
</comment>
<keyword evidence="4" id="KW-1185">Reference proteome</keyword>
<organism evidence="3 4">
    <name type="scientific">Larkinella insperata</name>
    <dbReference type="NCBI Taxonomy" id="332158"/>
    <lineage>
        <taxon>Bacteria</taxon>
        <taxon>Pseudomonadati</taxon>
        <taxon>Bacteroidota</taxon>
        <taxon>Cytophagia</taxon>
        <taxon>Cytophagales</taxon>
        <taxon>Spirosomataceae</taxon>
        <taxon>Larkinella</taxon>
    </lineage>
</organism>
<feature type="signal peptide" evidence="1">
    <location>
        <begin position="1"/>
        <end position="24"/>
    </location>
</feature>
<reference evidence="4" key="1">
    <citation type="journal article" date="2019" name="Int. J. Syst. Evol. Microbiol.">
        <title>The Global Catalogue of Microorganisms (GCM) 10K type strain sequencing project: providing services to taxonomists for standard genome sequencing and annotation.</title>
        <authorList>
            <consortium name="The Broad Institute Genomics Platform"/>
            <consortium name="The Broad Institute Genome Sequencing Center for Infectious Disease"/>
            <person name="Wu L."/>
            <person name="Ma J."/>
        </authorList>
    </citation>
    <scope>NUCLEOTIDE SEQUENCE [LARGE SCALE GENOMIC DNA]</scope>
    <source>
        <strain evidence="4">CCUG 55608</strain>
    </source>
</reference>